<protein>
    <submittedName>
        <fullName evidence="1">Uncharacterized protein</fullName>
    </submittedName>
</protein>
<dbReference type="HOGENOM" id="CLU_1419092_0_0_4"/>
<organism evidence="1">
    <name type="scientific">Burkholderia pseudomallei 1710a</name>
    <dbReference type="NCBI Taxonomy" id="320371"/>
    <lineage>
        <taxon>Bacteria</taxon>
        <taxon>Pseudomonadati</taxon>
        <taxon>Pseudomonadota</taxon>
        <taxon>Betaproteobacteria</taxon>
        <taxon>Burkholderiales</taxon>
        <taxon>Burkholderiaceae</taxon>
        <taxon>Burkholderia</taxon>
        <taxon>pseudomallei group</taxon>
    </lineage>
</organism>
<dbReference type="Proteomes" id="UP000001812">
    <property type="component" value="Chromosome I"/>
</dbReference>
<dbReference type="EMBL" id="CM000832">
    <property type="protein sequence ID" value="EET06292.1"/>
    <property type="molecule type" value="Genomic_DNA"/>
</dbReference>
<evidence type="ECO:0000313" key="1">
    <source>
        <dbReference type="EMBL" id="EET06292.1"/>
    </source>
</evidence>
<dbReference type="RefSeq" id="WP_004526157.1">
    <property type="nucleotide sequence ID" value="NZ_CM000832.1"/>
</dbReference>
<proteinExistence type="predicted"/>
<dbReference type="AlphaFoldDB" id="A0A0E1W9T2"/>
<reference evidence="1" key="1">
    <citation type="submission" date="2009-05" db="EMBL/GenBank/DDBJ databases">
        <authorList>
            <person name="Harkins D.M."/>
            <person name="DeShazer D."/>
            <person name="Woods D.E."/>
            <person name="Brinkac L.M."/>
            <person name="Brown K.A."/>
            <person name="Hung G.C."/>
            <person name="Tuanyok A."/>
            <person name="Zhang B."/>
            <person name="Nierman W.C."/>
        </authorList>
    </citation>
    <scope>NUCLEOTIDE SEQUENCE [LARGE SCALE GENOMIC DNA]</scope>
    <source>
        <strain evidence="1">1710a</strain>
    </source>
</reference>
<sequence>MRATAHYRSSSTGCAATQTLARTLPVSKAVVLSRSDTRRGSFRWRTSARRSSRSAAIARAWNLLPGTTDVHLPRFNLGARDAMPAALEALWRDDRIDERDAVPTALAAVTMPLAGCSRAAANTRAAARSSAAHCRCAAAFSIAFSAITREQFGIRSFSVAHRIGAQTIVHVLTHIKQMSWIPLTQLSRNRP</sequence>
<name>A0A0E1W9T2_BURPE</name>
<accession>A0A0E1W9T2</accession>
<gene>
    <name evidence="1" type="ORF">BURPS1710A_1047</name>
</gene>